<reference evidence="1" key="1">
    <citation type="submission" date="2021-03" db="EMBL/GenBank/DDBJ databases">
        <authorList>
            <person name="Tagirdzhanova G."/>
        </authorList>
    </citation>
    <scope>NUCLEOTIDE SEQUENCE</scope>
</reference>
<gene>
    <name evidence="1" type="ORF">IMSHALPRED_011116</name>
</gene>
<protein>
    <submittedName>
        <fullName evidence="1">Uncharacterized protein</fullName>
    </submittedName>
</protein>
<evidence type="ECO:0000313" key="2">
    <source>
        <dbReference type="Proteomes" id="UP000664534"/>
    </source>
</evidence>
<sequence>MGQRHQLFVIARIYGRYRCLSAIHHHWLAGETALKRCLGTLKIFSDPANGVPLEQELIAAQRCDEGFWTATRAEYFTKNSHVPFPFIATCLITGASFGADEGYYQRVSIKPFYMAYNQGDNNNGITIFDITEPSNVRYCFVDYHGTESERPVQLMTPLTARIYLEAYYKINHISYSRNLLPLLDEFKEWDIIAVATLQDTWPKGEWEELESNEGSDEEMTAPELVKLEINTPDTSKSLRNRAMATVLQTLLEGPDEISGILLEAELLTDFMPKLKTKLYEQANTLKPSPHLVDLLCRALADNTHVDLGPFTTLSAEDMSLVVSRLRKHGKMDTLCVSNRSDLTERDMQIVLGGAAGLKALYILEDPQITAQGMCSLLDDCDLYHSDLLRRSIKPQPDRFHADAVSARSDDAMPAGQICGYNNVSQLVWIGITAGQATHKSHRLGNGLIDWESLRQGDPQSNSNSSSYLKYQRYSLNIPLPTFKTVAGLLRLLKWGSSARPDIYVLGHFSKGAAFSFAMASTIPGDKDSGVDSVGGGNGFGIGPLESTLYMDDLDDTIPAHDALEHLEPGRWAIILIHEAFDARSQNELDEYRLEVDSARKAKLRALASRQDQPLQAIKRLRYALVTPSTEPNGSDRDYMVADIPTFLENINRKSQGNSHTRVPGLTEAWNSRIAAMDTVDFYGEDDIHEILPKVFPRQKVASSGSKP</sequence>
<dbReference type="EMBL" id="CAJPDT010000099">
    <property type="protein sequence ID" value="CAF9937377.1"/>
    <property type="molecule type" value="Genomic_DNA"/>
</dbReference>
<name>A0A8H3G5Z3_9LECA</name>
<dbReference type="AlphaFoldDB" id="A0A8H3G5Z3"/>
<dbReference type="Proteomes" id="UP000664534">
    <property type="component" value="Unassembled WGS sequence"/>
</dbReference>
<dbReference type="OrthoDB" id="3515175at2759"/>
<evidence type="ECO:0000313" key="1">
    <source>
        <dbReference type="EMBL" id="CAF9937377.1"/>
    </source>
</evidence>
<keyword evidence="2" id="KW-1185">Reference proteome</keyword>
<proteinExistence type="predicted"/>
<organism evidence="1 2">
    <name type="scientific">Imshaugia aleurites</name>
    <dbReference type="NCBI Taxonomy" id="172621"/>
    <lineage>
        <taxon>Eukaryota</taxon>
        <taxon>Fungi</taxon>
        <taxon>Dikarya</taxon>
        <taxon>Ascomycota</taxon>
        <taxon>Pezizomycotina</taxon>
        <taxon>Lecanoromycetes</taxon>
        <taxon>OSLEUM clade</taxon>
        <taxon>Lecanoromycetidae</taxon>
        <taxon>Lecanorales</taxon>
        <taxon>Lecanorineae</taxon>
        <taxon>Parmeliaceae</taxon>
        <taxon>Imshaugia</taxon>
    </lineage>
</organism>
<comment type="caution">
    <text evidence="1">The sequence shown here is derived from an EMBL/GenBank/DDBJ whole genome shotgun (WGS) entry which is preliminary data.</text>
</comment>
<accession>A0A8H3G5Z3</accession>